<evidence type="ECO:0008006" key="3">
    <source>
        <dbReference type="Google" id="ProtNLM"/>
    </source>
</evidence>
<gene>
    <name evidence="1" type="ORF">J2TS6_26400</name>
</gene>
<evidence type="ECO:0000313" key="1">
    <source>
        <dbReference type="EMBL" id="GIO31499.1"/>
    </source>
</evidence>
<sequence>MKAYGKLMLVIFAVFMLAGCGKEKPDLSIFMIDDKSDPTQVAEPLEKALQERLGEDIKVQVIASPLYNPEKLMVEYAAGGHDIMILPEEDMKNYGKMGGHVVLDDHFDPKKYPAGVFASKEEKEDKTIDNTEHLYGIPVKDMKMFKDLKYTPDKLFVTIPVSAKHVDNAVKALKEMTE</sequence>
<keyword evidence="2" id="KW-1185">Reference proteome</keyword>
<accession>A0A919XGY1</accession>
<name>A0A919XGY1_9BACL</name>
<proteinExistence type="predicted"/>
<reference evidence="1" key="1">
    <citation type="submission" date="2021-03" db="EMBL/GenBank/DDBJ databases">
        <title>Antimicrobial resistance genes in bacteria isolated from Japanese honey, and their potential for conferring macrolide and lincosamide resistance in the American foulbrood pathogen Paenibacillus larvae.</title>
        <authorList>
            <person name="Okamoto M."/>
            <person name="Kumagai M."/>
            <person name="Kanamori H."/>
            <person name="Takamatsu D."/>
        </authorList>
    </citation>
    <scope>NUCLEOTIDE SEQUENCE</scope>
    <source>
        <strain evidence="1">J2TS6</strain>
    </source>
</reference>
<evidence type="ECO:0000313" key="2">
    <source>
        <dbReference type="Proteomes" id="UP000679779"/>
    </source>
</evidence>
<dbReference type="AlphaFoldDB" id="A0A919XGY1"/>
<comment type="caution">
    <text evidence="1">The sequence shown here is derived from an EMBL/GenBank/DDBJ whole genome shotgun (WGS) entry which is preliminary data.</text>
</comment>
<dbReference type="Gene3D" id="3.40.190.10">
    <property type="entry name" value="Periplasmic binding protein-like II"/>
    <property type="match status" value="1"/>
</dbReference>
<dbReference type="PROSITE" id="PS51257">
    <property type="entry name" value="PROKAR_LIPOPROTEIN"/>
    <property type="match status" value="1"/>
</dbReference>
<dbReference type="Proteomes" id="UP000679779">
    <property type="component" value="Unassembled WGS sequence"/>
</dbReference>
<organism evidence="1 2">
    <name type="scientific">Paenibacillus albilobatus</name>
    <dbReference type="NCBI Taxonomy" id="2716884"/>
    <lineage>
        <taxon>Bacteria</taxon>
        <taxon>Bacillati</taxon>
        <taxon>Bacillota</taxon>
        <taxon>Bacilli</taxon>
        <taxon>Bacillales</taxon>
        <taxon>Paenibacillaceae</taxon>
        <taxon>Paenibacillus</taxon>
    </lineage>
</organism>
<protein>
    <recommendedName>
        <fullName evidence="3">Lipoprotein YteS</fullName>
    </recommendedName>
</protein>
<dbReference type="EMBL" id="BORQ01000003">
    <property type="protein sequence ID" value="GIO31499.1"/>
    <property type="molecule type" value="Genomic_DNA"/>
</dbReference>
<dbReference type="RefSeq" id="WP_236575681.1">
    <property type="nucleotide sequence ID" value="NZ_BORQ01000003.1"/>
</dbReference>